<organism evidence="1 2">
    <name type="scientific">Nesterenkonia aerolata</name>
    <dbReference type="NCBI Taxonomy" id="3074079"/>
    <lineage>
        <taxon>Bacteria</taxon>
        <taxon>Bacillati</taxon>
        <taxon>Actinomycetota</taxon>
        <taxon>Actinomycetes</taxon>
        <taxon>Micrococcales</taxon>
        <taxon>Micrococcaceae</taxon>
        <taxon>Nesterenkonia</taxon>
    </lineage>
</organism>
<evidence type="ECO:0000313" key="2">
    <source>
        <dbReference type="Proteomes" id="UP001251870"/>
    </source>
</evidence>
<reference evidence="1 2" key="1">
    <citation type="submission" date="2023-09" db="EMBL/GenBank/DDBJ databases">
        <title>Description of three actinobacteria isolated from air of manufacturing shop in a pharmaceutical factory.</title>
        <authorList>
            <person name="Zhang D.-F."/>
        </authorList>
    </citation>
    <scope>NUCLEOTIDE SEQUENCE [LARGE SCALE GENOMIC DNA]</scope>
    <source>
        <strain evidence="1 2">LY-0111</strain>
    </source>
</reference>
<protein>
    <submittedName>
        <fullName evidence="1">Pyridoxamine 5'-phosphate oxidase family protein</fullName>
    </submittedName>
</protein>
<name>A0ABU2DTD2_9MICC</name>
<dbReference type="Gene3D" id="2.30.110.10">
    <property type="entry name" value="Electron Transport, Fmn-binding Protein, Chain A"/>
    <property type="match status" value="1"/>
</dbReference>
<accession>A0ABU2DTD2</accession>
<dbReference type="Proteomes" id="UP001251870">
    <property type="component" value="Unassembled WGS sequence"/>
</dbReference>
<dbReference type="InterPro" id="IPR012349">
    <property type="entry name" value="Split_barrel_FMN-bd"/>
</dbReference>
<gene>
    <name evidence="1" type="ORF">RIL96_08785</name>
</gene>
<proteinExistence type="predicted"/>
<dbReference type="EMBL" id="JAVKGR010000009">
    <property type="protein sequence ID" value="MDR8019656.1"/>
    <property type="molecule type" value="Genomic_DNA"/>
</dbReference>
<dbReference type="Pfam" id="PF12900">
    <property type="entry name" value="Pyridox_ox_2"/>
    <property type="match status" value="1"/>
</dbReference>
<dbReference type="InterPro" id="IPR024747">
    <property type="entry name" value="Pyridox_Oxase-rel"/>
</dbReference>
<sequence length="150" mass="16926">MADSTHLMFDHPDGEPVLVLQEEQSWKLLEHTSHGRLVVSPGGRVEIFPFNFAVQDRTLVMRTGPGNKLAGMAIDENVVVEADGILEDQAWSVVLRGRAHRVETEADLARAEELQLKPWVPTVKDFYVRIVPEEVSGRHFVFGEHPEPEH</sequence>
<dbReference type="RefSeq" id="WP_310548646.1">
    <property type="nucleotide sequence ID" value="NZ_JAVKGR010000009.1"/>
</dbReference>
<dbReference type="SUPFAM" id="SSF50475">
    <property type="entry name" value="FMN-binding split barrel"/>
    <property type="match status" value="1"/>
</dbReference>
<keyword evidence="2" id="KW-1185">Reference proteome</keyword>
<evidence type="ECO:0000313" key="1">
    <source>
        <dbReference type="EMBL" id="MDR8019656.1"/>
    </source>
</evidence>
<comment type="caution">
    <text evidence="1">The sequence shown here is derived from an EMBL/GenBank/DDBJ whole genome shotgun (WGS) entry which is preliminary data.</text>
</comment>